<feature type="region of interest" description="Disordered" evidence="1">
    <location>
        <begin position="1"/>
        <end position="22"/>
    </location>
</feature>
<dbReference type="Proteomes" id="UP000275078">
    <property type="component" value="Unassembled WGS sequence"/>
</dbReference>
<name>A0A3N4IK43_ASCIM</name>
<feature type="domain" description="AAA+ ATPase" evidence="2">
    <location>
        <begin position="431"/>
        <end position="558"/>
    </location>
</feature>
<evidence type="ECO:0000256" key="1">
    <source>
        <dbReference type="SAM" id="MobiDB-lite"/>
    </source>
</evidence>
<evidence type="ECO:0000259" key="2">
    <source>
        <dbReference type="SMART" id="SM00382"/>
    </source>
</evidence>
<accession>A0A3N4IK43</accession>
<evidence type="ECO:0000313" key="4">
    <source>
        <dbReference type="Proteomes" id="UP000275078"/>
    </source>
</evidence>
<dbReference type="PANTHER" id="PTHR46411:SF3">
    <property type="entry name" value="AAA+ ATPASE DOMAIN-CONTAINING PROTEIN"/>
    <property type="match status" value="1"/>
</dbReference>
<reference evidence="3 4" key="1">
    <citation type="journal article" date="2018" name="Nat. Ecol. Evol.">
        <title>Pezizomycetes genomes reveal the molecular basis of ectomycorrhizal truffle lifestyle.</title>
        <authorList>
            <person name="Murat C."/>
            <person name="Payen T."/>
            <person name="Noel B."/>
            <person name="Kuo A."/>
            <person name="Morin E."/>
            <person name="Chen J."/>
            <person name="Kohler A."/>
            <person name="Krizsan K."/>
            <person name="Balestrini R."/>
            <person name="Da Silva C."/>
            <person name="Montanini B."/>
            <person name="Hainaut M."/>
            <person name="Levati E."/>
            <person name="Barry K.W."/>
            <person name="Belfiori B."/>
            <person name="Cichocki N."/>
            <person name="Clum A."/>
            <person name="Dockter R.B."/>
            <person name="Fauchery L."/>
            <person name="Guy J."/>
            <person name="Iotti M."/>
            <person name="Le Tacon F."/>
            <person name="Lindquist E.A."/>
            <person name="Lipzen A."/>
            <person name="Malagnac F."/>
            <person name="Mello A."/>
            <person name="Molinier V."/>
            <person name="Miyauchi S."/>
            <person name="Poulain J."/>
            <person name="Riccioni C."/>
            <person name="Rubini A."/>
            <person name="Sitrit Y."/>
            <person name="Splivallo R."/>
            <person name="Traeger S."/>
            <person name="Wang M."/>
            <person name="Zifcakova L."/>
            <person name="Wipf D."/>
            <person name="Zambonelli A."/>
            <person name="Paolocci F."/>
            <person name="Nowrousian M."/>
            <person name="Ottonello S."/>
            <person name="Baldrian P."/>
            <person name="Spatafora J.W."/>
            <person name="Henrissat B."/>
            <person name="Nagy L.G."/>
            <person name="Aury J.M."/>
            <person name="Wincker P."/>
            <person name="Grigoriev I.V."/>
            <person name="Bonfante P."/>
            <person name="Martin F.M."/>
        </authorList>
    </citation>
    <scope>NUCLEOTIDE SEQUENCE [LARGE SCALE GENOMIC DNA]</scope>
    <source>
        <strain evidence="3 4">RN42</strain>
    </source>
</reference>
<dbReference type="InterPro" id="IPR003593">
    <property type="entry name" value="AAA+_ATPase"/>
</dbReference>
<proteinExistence type="predicted"/>
<keyword evidence="4" id="KW-1185">Reference proteome</keyword>
<dbReference type="InterPro" id="IPR054289">
    <property type="entry name" value="DUF7025"/>
</dbReference>
<keyword evidence="3" id="KW-0378">Hydrolase</keyword>
<dbReference type="InterPro" id="IPR003959">
    <property type="entry name" value="ATPase_AAA_core"/>
</dbReference>
<dbReference type="InterPro" id="IPR027417">
    <property type="entry name" value="P-loop_NTPase"/>
</dbReference>
<dbReference type="AlphaFoldDB" id="A0A3N4IK43"/>
<dbReference type="GO" id="GO:0005524">
    <property type="term" value="F:ATP binding"/>
    <property type="evidence" value="ECO:0007669"/>
    <property type="project" value="InterPro"/>
</dbReference>
<protein>
    <submittedName>
        <fullName evidence="3">P-loop containing nucleoside triphosphate hydrolase protein</fullName>
    </submittedName>
</protein>
<dbReference type="OrthoDB" id="10042665at2759"/>
<gene>
    <name evidence="3" type="ORF">BJ508DRAFT_326023</name>
</gene>
<dbReference type="SMART" id="SM00382">
    <property type="entry name" value="AAA"/>
    <property type="match status" value="1"/>
</dbReference>
<dbReference type="Gene3D" id="3.40.50.300">
    <property type="entry name" value="P-loop containing nucleotide triphosphate hydrolases"/>
    <property type="match status" value="1"/>
</dbReference>
<dbReference type="Pfam" id="PF22942">
    <property type="entry name" value="DUF7025"/>
    <property type="match status" value="1"/>
</dbReference>
<dbReference type="STRING" id="1160509.A0A3N4IK43"/>
<dbReference type="Pfam" id="PF00004">
    <property type="entry name" value="AAA"/>
    <property type="match status" value="1"/>
</dbReference>
<dbReference type="SUPFAM" id="SSF52540">
    <property type="entry name" value="P-loop containing nucleoside triphosphate hydrolases"/>
    <property type="match status" value="1"/>
</dbReference>
<dbReference type="EMBL" id="ML119675">
    <property type="protein sequence ID" value="RPA82004.1"/>
    <property type="molecule type" value="Genomic_DNA"/>
</dbReference>
<dbReference type="CDD" id="cd19481">
    <property type="entry name" value="RecA-like_protease"/>
    <property type="match status" value="1"/>
</dbReference>
<dbReference type="PANTHER" id="PTHR46411">
    <property type="entry name" value="FAMILY ATPASE, PUTATIVE-RELATED"/>
    <property type="match status" value="1"/>
</dbReference>
<organism evidence="3 4">
    <name type="scientific">Ascobolus immersus RN42</name>
    <dbReference type="NCBI Taxonomy" id="1160509"/>
    <lineage>
        <taxon>Eukaryota</taxon>
        <taxon>Fungi</taxon>
        <taxon>Dikarya</taxon>
        <taxon>Ascomycota</taxon>
        <taxon>Pezizomycotina</taxon>
        <taxon>Pezizomycetes</taxon>
        <taxon>Pezizales</taxon>
        <taxon>Ascobolaceae</taxon>
        <taxon>Ascobolus</taxon>
    </lineage>
</organism>
<sequence>MTYNEEINKKPEVPEKTPDTGSRCEVKILEEKYSKHGELEVTEKKSAYKPNPTKPFSEYAITVKRVFNREGTLTETLLTVNSPQLLDAFKHTIDYYPAEPSHFDEPITITDPFSVLFHYREELAAYRSVTNDDTTKLHIDLLLEFLNEELSEDMSTARKLTAAGFITFPLLWTIFKPGQLLHKTVAGHSWLYRLEKTNYAKHATKGNYFEVHGLYTGYDGEKIGKAKEVEIIWEKMDCSTPTEITELPVFPAAFLGDIEELKVKLADRGKRFMELKGRHVKRYDGTFMYHRTPGYDFYDEDPENYGGVFLSMATNGRIVLDTKTFCEEFEAVKVHVHGPDHVHAVLSPPNAILKGPGEDPLLCPPFLYGFCLTTRKWGKFFVDQLEDVEWKENAFENLLIPEAQKTVIRALISAHKFPEKDVRDVRNHKGKGLVLLLHGTPGSGKTLTAETVAEHTKRPLIIVSSGELGDYKYEFRSKLTSLLRYATIFKAVVLIDEADVFLEARESEKLTQNGLVAVFLEQLEYFHGILFLTTNRISVFDPAIKSRIHLALQYSSPDKDLRRKLWQQKIELVPADERDVDMEKTLDALQDINMNGREIANSINTARTLALDSNVKMNHSHIESIVQIWSQFEVALNASNEKARREKKKRISEDDE</sequence>
<dbReference type="GO" id="GO:0016887">
    <property type="term" value="F:ATP hydrolysis activity"/>
    <property type="evidence" value="ECO:0007669"/>
    <property type="project" value="InterPro"/>
</dbReference>
<evidence type="ECO:0000313" key="3">
    <source>
        <dbReference type="EMBL" id="RPA82004.1"/>
    </source>
</evidence>